<evidence type="ECO:0000313" key="2">
    <source>
        <dbReference type="EMBL" id="KUL32798.1"/>
    </source>
</evidence>
<reference evidence="2 3" key="1">
    <citation type="submission" date="2015-10" db="EMBL/GenBank/DDBJ databases">
        <title>Draft Genome Sequence of Chlorobium limicola strain Frasassi Growing under Artificial Lighting in the Frasassi Cave System.</title>
        <authorList>
            <person name="Mansor M."/>
            <person name="Macalady J."/>
        </authorList>
    </citation>
    <scope>NUCLEOTIDE SEQUENCE [LARGE SCALE GENOMIC DNA]</scope>
    <source>
        <strain evidence="2 3">Frasassi</strain>
    </source>
</reference>
<keyword evidence="3" id="KW-1185">Reference proteome</keyword>
<organism evidence="2 3">
    <name type="scientific">Chlorobium limicola</name>
    <dbReference type="NCBI Taxonomy" id="1092"/>
    <lineage>
        <taxon>Bacteria</taxon>
        <taxon>Pseudomonadati</taxon>
        <taxon>Chlorobiota</taxon>
        <taxon>Chlorobiia</taxon>
        <taxon>Chlorobiales</taxon>
        <taxon>Chlorobiaceae</taxon>
        <taxon>Chlorobium/Pelodictyon group</taxon>
        <taxon>Chlorobium</taxon>
    </lineage>
</organism>
<feature type="transmembrane region" description="Helical" evidence="1">
    <location>
        <begin position="103"/>
        <end position="122"/>
    </location>
</feature>
<comment type="caution">
    <text evidence="2">The sequence shown here is derived from an EMBL/GenBank/DDBJ whole genome shotgun (WGS) entry which is preliminary data.</text>
</comment>
<sequence>MTRSLPLLLVLLAVLCLIQVFGLSRLTLFGVSPDIVTTFVAVISVFTGQRTGMTYGFASGMLTGLLSGNIGVSLLTRIVEGFISGYCHVPEKSHATMTQKSRMLYLAIVLASFFGNLVFNLFNDPLGESLAYRIFISGTLTCMMNLLLGIALNKLFLRKTLSE</sequence>
<dbReference type="AlphaFoldDB" id="A0A101JTS2"/>
<keyword evidence="1" id="KW-0812">Transmembrane</keyword>
<name>A0A101JTS2_CHLLI</name>
<keyword evidence="1" id="KW-0472">Membrane</keyword>
<keyword evidence="1" id="KW-1133">Transmembrane helix</keyword>
<feature type="transmembrane region" description="Helical" evidence="1">
    <location>
        <begin position="55"/>
        <end position="75"/>
    </location>
</feature>
<gene>
    <name evidence="2" type="ORF">ASB62_01330</name>
</gene>
<feature type="transmembrane region" description="Helical" evidence="1">
    <location>
        <begin position="134"/>
        <end position="157"/>
    </location>
</feature>
<dbReference type="RefSeq" id="WP_059138280.1">
    <property type="nucleotide sequence ID" value="NZ_LMBR01000015.1"/>
</dbReference>
<dbReference type="Proteomes" id="UP000053937">
    <property type="component" value="Unassembled WGS sequence"/>
</dbReference>
<dbReference type="EMBL" id="LMBR01000015">
    <property type="protein sequence ID" value="KUL32798.1"/>
    <property type="molecule type" value="Genomic_DNA"/>
</dbReference>
<evidence type="ECO:0000256" key="1">
    <source>
        <dbReference type="SAM" id="Phobius"/>
    </source>
</evidence>
<evidence type="ECO:0000313" key="3">
    <source>
        <dbReference type="Proteomes" id="UP000053937"/>
    </source>
</evidence>
<accession>A0A101JTS2</accession>
<proteinExistence type="predicted"/>
<dbReference type="OrthoDB" id="597763at2"/>
<protein>
    <submittedName>
        <fullName evidence="2">Rod shape-determining protein MreD</fullName>
    </submittedName>
</protein>